<organism evidence="2 3">
    <name type="scientific">Dermatophagoides farinae</name>
    <name type="common">American house dust mite</name>
    <dbReference type="NCBI Taxonomy" id="6954"/>
    <lineage>
        <taxon>Eukaryota</taxon>
        <taxon>Metazoa</taxon>
        <taxon>Ecdysozoa</taxon>
        <taxon>Arthropoda</taxon>
        <taxon>Chelicerata</taxon>
        <taxon>Arachnida</taxon>
        <taxon>Acari</taxon>
        <taxon>Acariformes</taxon>
        <taxon>Sarcoptiformes</taxon>
        <taxon>Astigmata</taxon>
        <taxon>Psoroptidia</taxon>
        <taxon>Analgoidea</taxon>
        <taxon>Pyroglyphidae</taxon>
        <taxon>Dermatophagoidinae</taxon>
        <taxon>Dermatophagoides</taxon>
    </lineage>
</organism>
<feature type="region of interest" description="Disordered" evidence="1">
    <location>
        <begin position="118"/>
        <end position="163"/>
    </location>
</feature>
<reference evidence="2" key="2">
    <citation type="journal article" date="2022" name="Res Sq">
        <title>Comparative Genomics Reveals Insights into the Divergent Evolution of Astigmatic Mites and Household Pest Adaptations.</title>
        <authorList>
            <person name="Xiong Q."/>
            <person name="Wan A.T.-Y."/>
            <person name="Liu X.-Y."/>
            <person name="Fung C.S.-H."/>
            <person name="Xiao X."/>
            <person name="Malainual N."/>
            <person name="Hou J."/>
            <person name="Wang L."/>
            <person name="Wang M."/>
            <person name="Yang K."/>
            <person name="Cui Y."/>
            <person name="Leung E."/>
            <person name="Nong W."/>
            <person name="Shin S.-K."/>
            <person name="Au S."/>
            <person name="Jeong K.Y."/>
            <person name="Chew F.T."/>
            <person name="Hui J."/>
            <person name="Leung T.F."/>
            <person name="Tungtrongchitr A."/>
            <person name="Zhong N."/>
            <person name="Liu Z."/>
            <person name="Tsui S."/>
        </authorList>
    </citation>
    <scope>NUCLEOTIDE SEQUENCE</scope>
    <source>
        <strain evidence="2">Derf</strain>
        <tissue evidence="2">Whole organism</tissue>
    </source>
</reference>
<feature type="compositionally biased region" description="Acidic residues" evidence="1">
    <location>
        <begin position="28"/>
        <end position="41"/>
    </location>
</feature>
<dbReference type="Proteomes" id="UP000790347">
    <property type="component" value="Unassembled WGS sequence"/>
</dbReference>
<protein>
    <submittedName>
        <fullName evidence="2">Uncharacterized protein</fullName>
    </submittedName>
</protein>
<feature type="compositionally biased region" description="Low complexity" evidence="1">
    <location>
        <begin position="42"/>
        <end position="57"/>
    </location>
</feature>
<evidence type="ECO:0000313" key="3">
    <source>
        <dbReference type="Proteomes" id="UP000790347"/>
    </source>
</evidence>
<dbReference type="EMBL" id="ASGP02000005">
    <property type="protein sequence ID" value="KAH9506074.1"/>
    <property type="molecule type" value="Genomic_DNA"/>
</dbReference>
<evidence type="ECO:0000313" key="2">
    <source>
        <dbReference type="EMBL" id="KAH9506074.1"/>
    </source>
</evidence>
<gene>
    <name evidence="2" type="ORF">DERF_010821</name>
</gene>
<feature type="compositionally biased region" description="Low complexity" evidence="1">
    <location>
        <begin position="138"/>
        <end position="159"/>
    </location>
</feature>
<feature type="region of interest" description="Disordered" evidence="1">
    <location>
        <begin position="1"/>
        <end position="71"/>
    </location>
</feature>
<accession>A0A922HTF4</accession>
<dbReference type="AlphaFoldDB" id="A0A922HTF4"/>
<sequence length="214" mass="24894">MPTKDFNNDSWPENDCPDHHQNGLNPNDDNDQDDDDDDLFEDNVWNNLTNANGLNLNGSINHEDDNDDDDDEINHEYVLLSQDENAINNGQRQYYRHDYQVLWIETNEPLFEQSSTIQSTTTNNHGPTTTIVERENNSTESNENSTTTTTPTNTITNDNNENDEKLDVDTIRNLMANFQLPDNHYPDWARNIPENEWHQRLRTRLTMDKQNNGT</sequence>
<name>A0A922HTF4_DERFA</name>
<feature type="compositionally biased region" description="Low complexity" evidence="1">
    <location>
        <begin position="118"/>
        <end position="130"/>
    </location>
</feature>
<keyword evidence="3" id="KW-1185">Reference proteome</keyword>
<reference evidence="2" key="1">
    <citation type="submission" date="2013-05" db="EMBL/GenBank/DDBJ databases">
        <authorList>
            <person name="Yim A.K.Y."/>
            <person name="Chan T.F."/>
            <person name="Ji K.M."/>
            <person name="Liu X.Y."/>
            <person name="Zhou J.W."/>
            <person name="Li R.Q."/>
            <person name="Yang K.Y."/>
            <person name="Li J."/>
            <person name="Li M."/>
            <person name="Law P.T.W."/>
            <person name="Wu Y.L."/>
            <person name="Cai Z.L."/>
            <person name="Qin H."/>
            <person name="Bao Y."/>
            <person name="Leung R.K.K."/>
            <person name="Ng P.K.S."/>
            <person name="Zou J."/>
            <person name="Zhong X.J."/>
            <person name="Ran P.X."/>
            <person name="Zhong N.S."/>
            <person name="Liu Z.G."/>
            <person name="Tsui S.K.W."/>
        </authorList>
    </citation>
    <scope>NUCLEOTIDE SEQUENCE</scope>
    <source>
        <strain evidence="2">Derf</strain>
        <tissue evidence="2">Whole organism</tissue>
    </source>
</reference>
<evidence type="ECO:0000256" key="1">
    <source>
        <dbReference type="SAM" id="MobiDB-lite"/>
    </source>
</evidence>
<dbReference type="Pfam" id="PF06910">
    <property type="entry name" value="MEA1"/>
    <property type="match status" value="1"/>
</dbReference>
<comment type="caution">
    <text evidence="2">The sequence shown here is derived from an EMBL/GenBank/DDBJ whole genome shotgun (WGS) entry which is preliminary data.</text>
</comment>
<proteinExistence type="predicted"/>